<dbReference type="GO" id="GO:0019290">
    <property type="term" value="P:siderophore biosynthetic process"/>
    <property type="evidence" value="ECO:0007669"/>
    <property type="project" value="InterPro"/>
</dbReference>
<dbReference type="OrthoDB" id="448427at2759"/>
<sequence>MVAQSVHLPNGQTLSVSPVFGGYTFKSNQLDLHHSAFPPGWTVILQTEDEVDETDERLHRRSKMSLYRDPTDESSSKHTITHRFTQPTLQNDSLFLSSISIPSNSDFKMSHSPTRQIALMLWSTLSWYFHKEPPSPHIMTEASSLTPEAGRPKADWRIRIKREGILKGKNLMQKLERMGLVASEDSSVGTDTNIKDPAGWNEVFVSRRSFWQIDPRIFLFTLPRANHSPLPAASPFPSRPTSPARDGQGSPRNETAASYSDGPTAGISSPGGPFNSGSHLPTYYPPPPTQFIFTNHIRHPIRPKPPRQGETFYTRYISSVDQYLSFRIPTLSKKPSPQFSPMGVSAPGVLPSHPGAAAAMTLPTLASFADRSCDVDILHRWMNEPRVNAAWGCAGPVYTQQKFLEDGLSSTHSFPAFGCWDGKPFGYFEIYWVKEDMLGRLLGGHVGDYARGIHVLVGEQEYRGAHRVKIWLDALVHYCWLADPRTETVMLEPRVDNDKFINYLKDSGFYKQSEVTFPHKQSAVMKIDRESWEAPAL</sequence>
<keyword evidence="5" id="KW-1185">Reference proteome</keyword>
<dbReference type="SMART" id="SM01006">
    <property type="entry name" value="AlcB"/>
    <property type="match status" value="1"/>
</dbReference>
<protein>
    <recommendedName>
        <fullName evidence="3">Acyltransferase MbtK/IucB-like conserved domain-containing protein</fullName>
    </recommendedName>
</protein>
<dbReference type="PANTHER" id="PTHR31438:SF1">
    <property type="entry name" value="LYSINE N-ACYLTRANSFERASE C17G9.06C-RELATED"/>
    <property type="match status" value="1"/>
</dbReference>
<evidence type="ECO:0000259" key="3">
    <source>
        <dbReference type="SMART" id="SM01006"/>
    </source>
</evidence>
<gene>
    <name evidence="4" type="ORF">GJ744_003171</name>
</gene>
<comment type="caution">
    <text evidence="4">The sequence shown here is derived from an EMBL/GenBank/DDBJ whole genome shotgun (WGS) entry which is preliminary data.</text>
</comment>
<dbReference type="AlphaFoldDB" id="A0A8H7AMR6"/>
<name>A0A8H7AMR6_9EURO</name>
<dbReference type="Proteomes" id="UP000606974">
    <property type="component" value="Unassembled WGS sequence"/>
</dbReference>
<evidence type="ECO:0000256" key="2">
    <source>
        <dbReference type="SAM" id="MobiDB-lite"/>
    </source>
</evidence>
<evidence type="ECO:0000313" key="5">
    <source>
        <dbReference type="Proteomes" id="UP000606974"/>
    </source>
</evidence>
<dbReference type="InterPro" id="IPR016181">
    <property type="entry name" value="Acyl_CoA_acyltransferase"/>
</dbReference>
<feature type="region of interest" description="Disordered" evidence="2">
    <location>
        <begin position="229"/>
        <end position="281"/>
    </location>
</feature>
<comment type="similarity">
    <text evidence="1">Belongs to the lysine N-acyltransferase MbtK family.</text>
</comment>
<dbReference type="InterPro" id="IPR019432">
    <property type="entry name" value="Acyltransferase_MbtK/IucB-like"/>
</dbReference>
<evidence type="ECO:0000256" key="1">
    <source>
        <dbReference type="ARBA" id="ARBA00009893"/>
    </source>
</evidence>
<feature type="domain" description="Acyltransferase MbtK/IucB-like conserved" evidence="3">
    <location>
        <begin position="367"/>
        <end position="414"/>
    </location>
</feature>
<dbReference type="GO" id="GO:0016410">
    <property type="term" value="F:N-acyltransferase activity"/>
    <property type="evidence" value="ECO:0007669"/>
    <property type="project" value="TreeGrafter"/>
</dbReference>
<organism evidence="4 5">
    <name type="scientific">Endocarpon pusillum</name>
    <dbReference type="NCBI Taxonomy" id="364733"/>
    <lineage>
        <taxon>Eukaryota</taxon>
        <taxon>Fungi</taxon>
        <taxon>Dikarya</taxon>
        <taxon>Ascomycota</taxon>
        <taxon>Pezizomycotina</taxon>
        <taxon>Eurotiomycetes</taxon>
        <taxon>Chaetothyriomycetidae</taxon>
        <taxon>Verrucariales</taxon>
        <taxon>Verrucariaceae</taxon>
        <taxon>Endocarpon</taxon>
    </lineage>
</organism>
<dbReference type="Gene3D" id="3.40.630.30">
    <property type="match status" value="1"/>
</dbReference>
<dbReference type="PANTHER" id="PTHR31438">
    <property type="entry name" value="LYSINE N-ACYLTRANSFERASE C17G9.06C-RELATED"/>
    <property type="match status" value="1"/>
</dbReference>
<dbReference type="SUPFAM" id="SSF55729">
    <property type="entry name" value="Acyl-CoA N-acyltransferases (Nat)"/>
    <property type="match status" value="1"/>
</dbReference>
<accession>A0A8H7AMR6</accession>
<dbReference type="EMBL" id="JAACFV010000016">
    <property type="protein sequence ID" value="KAF7511938.1"/>
    <property type="molecule type" value="Genomic_DNA"/>
</dbReference>
<proteinExistence type="inferred from homology"/>
<reference evidence="4" key="1">
    <citation type="submission" date="2020-02" db="EMBL/GenBank/DDBJ databases">
        <authorList>
            <person name="Palmer J.M."/>
        </authorList>
    </citation>
    <scope>NUCLEOTIDE SEQUENCE</scope>
    <source>
        <strain evidence="4">EPUS1.4</strain>
        <tissue evidence="4">Thallus</tissue>
    </source>
</reference>
<evidence type="ECO:0000313" key="4">
    <source>
        <dbReference type="EMBL" id="KAF7511938.1"/>
    </source>
</evidence>
<dbReference type="Pfam" id="PF13523">
    <property type="entry name" value="Acetyltransf_8"/>
    <property type="match status" value="1"/>
</dbReference>